<accession>A0A316VI72</accession>
<feature type="region of interest" description="Disordered" evidence="7">
    <location>
        <begin position="591"/>
        <end position="612"/>
    </location>
</feature>
<keyword evidence="3" id="KW-0862">Zinc</keyword>
<dbReference type="PANTHER" id="PTHR47172:SF24">
    <property type="entry name" value="GATA ZINC FINGER DOMAIN-CONTAINING PROTEIN 14-RELATED"/>
    <property type="match status" value="1"/>
</dbReference>
<evidence type="ECO:0000256" key="2">
    <source>
        <dbReference type="ARBA" id="ARBA00022771"/>
    </source>
</evidence>
<feature type="compositionally biased region" description="Low complexity" evidence="7">
    <location>
        <begin position="399"/>
        <end position="416"/>
    </location>
</feature>
<proteinExistence type="predicted"/>
<feature type="compositionally biased region" description="Low complexity" evidence="7">
    <location>
        <begin position="50"/>
        <end position="66"/>
    </location>
</feature>
<feature type="compositionally biased region" description="Polar residues" evidence="7">
    <location>
        <begin position="376"/>
        <end position="392"/>
    </location>
</feature>
<dbReference type="GO" id="GO:0006355">
    <property type="term" value="P:regulation of DNA-templated transcription"/>
    <property type="evidence" value="ECO:0007669"/>
    <property type="project" value="InterPro"/>
</dbReference>
<evidence type="ECO:0000256" key="6">
    <source>
        <dbReference type="PROSITE-ProRule" id="PRU00094"/>
    </source>
</evidence>
<dbReference type="CDD" id="cd00202">
    <property type="entry name" value="ZnF_GATA"/>
    <property type="match status" value="1"/>
</dbReference>
<dbReference type="SUPFAM" id="SSF57716">
    <property type="entry name" value="Glucocorticoid receptor-like (DNA-binding domain)"/>
    <property type="match status" value="1"/>
</dbReference>
<dbReference type="AlphaFoldDB" id="A0A316VI72"/>
<feature type="domain" description="GATA-type" evidence="8">
    <location>
        <begin position="545"/>
        <end position="599"/>
    </location>
</feature>
<feature type="compositionally biased region" description="Polar residues" evidence="7">
    <location>
        <begin position="641"/>
        <end position="652"/>
    </location>
</feature>
<feature type="region of interest" description="Disordered" evidence="7">
    <location>
        <begin position="1"/>
        <end position="271"/>
    </location>
</feature>
<feature type="region of interest" description="Disordered" evidence="7">
    <location>
        <begin position="373"/>
        <end position="453"/>
    </location>
</feature>
<dbReference type="Proteomes" id="UP000245771">
    <property type="component" value="Unassembled WGS sequence"/>
</dbReference>
<feature type="compositionally biased region" description="Basic and acidic residues" evidence="7">
    <location>
        <begin position="1"/>
        <end position="10"/>
    </location>
</feature>
<feature type="compositionally biased region" description="Polar residues" evidence="7">
    <location>
        <begin position="224"/>
        <end position="240"/>
    </location>
</feature>
<feature type="region of interest" description="Disordered" evidence="7">
    <location>
        <begin position="632"/>
        <end position="685"/>
    </location>
</feature>
<dbReference type="InterPro" id="IPR013088">
    <property type="entry name" value="Znf_NHR/GATA"/>
</dbReference>
<dbReference type="GO" id="GO:0043565">
    <property type="term" value="F:sequence-specific DNA binding"/>
    <property type="evidence" value="ECO:0007669"/>
    <property type="project" value="InterPro"/>
</dbReference>
<gene>
    <name evidence="9" type="ORF">FA14DRAFT_45860</name>
</gene>
<feature type="compositionally biased region" description="Polar residues" evidence="7">
    <location>
        <begin position="424"/>
        <end position="434"/>
    </location>
</feature>
<evidence type="ECO:0000256" key="1">
    <source>
        <dbReference type="ARBA" id="ARBA00022723"/>
    </source>
</evidence>
<evidence type="ECO:0000256" key="5">
    <source>
        <dbReference type="ARBA" id="ARBA00023163"/>
    </source>
</evidence>
<feature type="compositionally biased region" description="Basic and acidic residues" evidence="7">
    <location>
        <begin position="125"/>
        <end position="140"/>
    </location>
</feature>
<dbReference type="GeneID" id="37024158"/>
<dbReference type="OrthoDB" id="2162994at2759"/>
<dbReference type="EMBL" id="KZ819603">
    <property type="protein sequence ID" value="PWN35701.1"/>
    <property type="molecule type" value="Genomic_DNA"/>
</dbReference>
<reference evidence="9 10" key="1">
    <citation type="journal article" date="2018" name="Mol. Biol. Evol.">
        <title>Broad Genomic Sampling Reveals a Smut Pathogenic Ancestry of the Fungal Clade Ustilaginomycotina.</title>
        <authorList>
            <person name="Kijpornyongpan T."/>
            <person name="Mondo S.J."/>
            <person name="Barry K."/>
            <person name="Sandor L."/>
            <person name="Lee J."/>
            <person name="Lipzen A."/>
            <person name="Pangilinan J."/>
            <person name="LaButti K."/>
            <person name="Hainaut M."/>
            <person name="Henrissat B."/>
            <person name="Grigoriev I.V."/>
            <person name="Spatafora J.W."/>
            <person name="Aime M.C."/>
        </authorList>
    </citation>
    <scope>NUCLEOTIDE SEQUENCE [LARGE SCALE GENOMIC DNA]</scope>
    <source>
        <strain evidence="9 10">MCA 3882</strain>
    </source>
</reference>
<feature type="compositionally biased region" description="Basic and acidic residues" evidence="7">
    <location>
        <begin position="180"/>
        <end position="192"/>
    </location>
</feature>
<evidence type="ECO:0000313" key="9">
    <source>
        <dbReference type="EMBL" id="PWN35701.1"/>
    </source>
</evidence>
<feature type="compositionally biased region" description="Basic and acidic residues" evidence="7">
    <location>
        <begin position="148"/>
        <end position="164"/>
    </location>
</feature>
<keyword evidence="1" id="KW-0479">Metal-binding</keyword>
<dbReference type="RefSeq" id="XP_025356003.1">
    <property type="nucleotide sequence ID" value="XM_025502377.1"/>
</dbReference>
<name>A0A316VI72_9BASI</name>
<feature type="compositionally biased region" description="Polar residues" evidence="7">
    <location>
        <begin position="262"/>
        <end position="271"/>
    </location>
</feature>
<dbReference type="InterPro" id="IPR000679">
    <property type="entry name" value="Znf_GATA"/>
</dbReference>
<dbReference type="PANTHER" id="PTHR47172">
    <property type="entry name" value="OS01G0976800 PROTEIN"/>
    <property type="match status" value="1"/>
</dbReference>
<dbReference type="GO" id="GO:0008270">
    <property type="term" value="F:zinc ion binding"/>
    <property type="evidence" value="ECO:0007669"/>
    <property type="project" value="UniProtKB-KW"/>
</dbReference>
<keyword evidence="4" id="KW-0805">Transcription regulation</keyword>
<dbReference type="PROSITE" id="PS50114">
    <property type="entry name" value="GATA_ZN_FINGER_2"/>
    <property type="match status" value="1"/>
</dbReference>
<dbReference type="SMART" id="SM00401">
    <property type="entry name" value="ZnF_GATA"/>
    <property type="match status" value="1"/>
</dbReference>
<feature type="compositionally biased region" description="Polar residues" evidence="7">
    <location>
        <begin position="67"/>
        <end position="81"/>
    </location>
</feature>
<sequence>MKDTPEDQERRHHQRFDQTSPSDRGSRMSVATVPQPYNMPMGPYEESKSRLPPLSSMLPPLKPRMSTGTQNSPYTDNSRATSSKEVDGHTPDNHARINTGRPMIDRSESDSRFNPGLSDGSSELSEYRHGLRSPNERAEMEGQATTHGSERPDMDGQYHGDIDGHPPSYRDGYGRPSWIAKEKEMQDSRDRQSMSIKQSGPSPAYLSPAMASVTHPSYVHPRARTSTSDGQMFASNRSAQSPPPSFTTRFSSDPYSMDEHSTVSSSSSLRAPSQHFYRSQVRSSTKPYETASTSSTELEFFNQLWDVMLEVRKHIERYQSKNSAAGPRPLPSIRDGDIATLTSHLHYEIDVLAEADGRSADHFALDVRHLHDQFSQRRQSMRARSNTFSMASNRDRSSFSHYQPHQQYHSSSSTSPPNHPRGPGSSSQMPQGTPSMPGGYGETPSSAPPMTRGHEMYFPAYNYHRTEYGMHGRENINQRVMELERRVSSGYATPMYDGRFITGPSSPQDDMRSMSSGHLGPGTMFHPHHGRMSQAMPRRVRKRRDEAEQSCLSCSAKETPEWRKGPTGPRTLCNACGLLYAKQCRKRELDLQAHGKRQRGSRTGGGDDMTQEGRENSLLELQLAVQARVNQSNPMGMPDGMQSSYSGSNTANEIGGSVSRAVINPNQQAQAGERSPPSLPPLMRQ</sequence>
<keyword evidence="5" id="KW-0804">Transcription</keyword>
<keyword evidence="2 6" id="KW-0863">Zinc-finger</keyword>
<organism evidence="9 10">
    <name type="scientific">Meira miltonrushii</name>
    <dbReference type="NCBI Taxonomy" id="1280837"/>
    <lineage>
        <taxon>Eukaryota</taxon>
        <taxon>Fungi</taxon>
        <taxon>Dikarya</taxon>
        <taxon>Basidiomycota</taxon>
        <taxon>Ustilaginomycotina</taxon>
        <taxon>Exobasidiomycetes</taxon>
        <taxon>Exobasidiales</taxon>
        <taxon>Brachybasidiaceae</taxon>
        <taxon>Meira</taxon>
    </lineage>
</organism>
<evidence type="ECO:0000256" key="4">
    <source>
        <dbReference type="ARBA" id="ARBA00023015"/>
    </source>
</evidence>
<keyword evidence="10" id="KW-1185">Reference proteome</keyword>
<evidence type="ECO:0000256" key="3">
    <source>
        <dbReference type="ARBA" id="ARBA00022833"/>
    </source>
</evidence>
<evidence type="ECO:0000313" key="10">
    <source>
        <dbReference type="Proteomes" id="UP000245771"/>
    </source>
</evidence>
<dbReference type="Gene3D" id="3.30.50.10">
    <property type="entry name" value="Erythroid Transcription Factor GATA-1, subunit A"/>
    <property type="match status" value="1"/>
</dbReference>
<dbReference type="STRING" id="1280837.A0A316VI72"/>
<dbReference type="InParanoid" id="A0A316VI72"/>
<evidence type="ECO:0000256" key="7">
    <source>
        <dbReference type="SAM" id="MobiDB-lite"/>
    </source>
</evidence>
<evidence type="ECO:0000259" key="8">
    <source>
        <dbReference type="PROSITE" id="PS50114"/>
    </source>
</evidence>
<feature type="compositionally biased region" description="Basic and acidic residues" evidence="7">
    <location>
        <begin position="82"/>
        <end position="95"/>
    </location>
</feature>
<protein>
    <recommendedName>
        <fullName evidence="8">GATA-type domain-containing protein</fullName>
    </recommendedName>
</protein>
<dbReference type="PROSITE" id="PS00344">
    <property type="entry name" value="GATA_ZN_FINGER_1"/>
    <property type="match status" value="1"/>
</dbReference>
<dbReference type="Pfam" id="PF00320">
    <property type="entry name" value="GATA"/>
    <property type="match status" value="1"/>
</dbReference>